<dbReference type="PANTHER" id="PTHR43765:SF2">
    <property type="entry name" value="2-DEHYDROPANTOATE 2-REDUCTASE"/>
    <property type="match status" value="1"/>
</dbReference>
<dbReference type="EC" id="1.1.1.169" evidence="4 11"/>
<organism evidence="14 15">
    <name type="scientific">Sporomusa acidovorans (strain ATCC 49682 / DSM 3132 / Mol)</name>
    <dbReference type="NCBI Taxonomy" id="1123286"/>
    <lineage>
        <taxon>Bacteria</taxon>
        <taxon>Bacillati</taxon>
        <taxon>Bacillota</taxon>
        <taxon>Negativicutes</taxon>
        <taxon>Selenomonadales</taxon>
        <taxon>Sporomusaceae</taxon>
        <taxon>Sporomusa</taxon>
    </lineage>
</organism>
<dbReference type="RefSeq" id="WP_093796367.1">
    <property type="nucleotide sequence ID" value="NZ_CP155571.1"/>
</dbReference>
<dbReference type="EMBL" id="CP155571">
    <property type="protein sequence ID" value="XFO70694.1"/>
    <property type="molecule type" value="Genomic_DNA"/>
</dbReference>
<reference evidence="14" key="1">
    <citation type="submission" date="2024-05" db="EMBL/GenBank/DDBJ databases">
        <title>Isolation and characterization of Sporomusa carbonis sp. nov., a carboxydotrophic hydrogenogen in the genus of Sporomusa isolated from a charcoal burning pile.</title>
        <authorList>
            <person name="Boeer T."/>
            <person name="Rosenbaum F."/>
            <person name="Eysell L."/>
            <person name="Mueller V."/>
            <person name="Daniel R."/>
            <person name="Poehlein A."/>
        </authorList>
    </citation>
    <scope>NUCLEOTIDE SEQUENCE [LARGE SCALE GENOMIC DNA]</scope>
    <source>
        <strain evidence="14">DSM 3132</strain>
    </source>
</reference>
<keyword evidence="8 11" id="KW-0560">Oxidoreductase</keyword>
<evidence type="ECO:0000259" key="13">
    <source>
        <dbReference type="Pfam" id="PF08546"/>
    </source>
</evidence>
<dbReference type="Pfam" id="PF02558">
    <property type="entry name" value="ApbA"/>
    <property type="match status" value="1"/>
</dbReference>
<sequence length="302" mass="32153">MKVTIVGTGAIGSIFGTVLTNSGQDVTFVEVKEEYIKAIKENGLHIDYGQGEKILHVKITDNIEEGGVPDLIIMAVKAYDNVQAAKDCLTVMGPNTLILTMQNGVGNIETISEIVGKKQVLAGTTTFGSTVVKPGYVKSAIGEIHIGEIDGGITERVKKMAEDLKNGGFTVETSSNVTSLIWTKLLVNVGINAIGALTLRRNGEIPEFAPAAAVQKMLVDEGAAVAKALGIKFDVADIHEYVKKVCYGTAQNKASMYQDIERGSITEIQAINGAIVREGKKIGIPTPANEVITNLIVTRQGR</sequence>
<dbReference type="Pfam" id="PF08546">
    <property type="entry name" value="ApbA_C"/>
    <property type="match status" value="1"/>
</dbReference>
<keyword evidence="6 11" id="KW-0566">Pantothenate biosynthesis</keyword>
<comment type="similarity">
    <text evidence="3 11">Belongs to the ketopantoate reductase family.</text>
</comment>
<evidence type="ECO:0000256" key="5">
    <source>
        <dbReference type="ARBA" id="ARBA00019465"/>
    </source>
</evidence>
<accession>A0ABZ3IXY1</accession>
<evidence type="ECO:0000256" key="3">
    <source>
        <dbReference type="ARBA" id="ARBA00007870"/>
    </source>
</evidence>
<dbReference type="InterPro" id="IPR036291">
    <property type="entry name" value="NAD(P)-bd_dom_sf"/>
</dbReference>
<dbReference type="InterPro" id="IPR050838">
    <property type="entry name" value="Ketopantoate_reductase"/>
</dbReference>
<evidence type="ECO:0000259" key="12">
    <source>
        <dbReference type="Pfam" id="PF02558"/>
    </source>
</evidence>
<feature type="domain" description="Ketopantoate reductase C-terminal" evidence="13">
    <location>
        <begin position="176"/>
        <end position="297"/>
    </location>
</feature>
<evidence type="ECO:0000256" key="9">
    <source>
        <dbReference type="ARBA" id="ARBA00032024"/>
    </source>
</evidence>
<proteinExistence type="inferred from homology"/>
<dbReference type="PANTHER" id="PTHR43765">
    <property type="entry name" value="2-DEHYDROPANTOATE 2-REDUCTASE-RELATED"/>
    <property type="match status" value="1"/>
</dbReference>
<dbReference type="InterPro" id="IPR013332">
    <property type="entry name" value="KPR_N"/>
</dbReference>
<gene>
    <name evidence="14" type="primary">panE</name>
    <name evidence="14" type="ORF">SPACI_006930</name>
</gene>
<keyword evidence="7 11" id="KW-0521">NADP</keyword>
<comment type="catalytic activity">
    <reaction evidence="10 11">
        <text>(R)-pantoate + NADP(+) = 2-dehydropantoate + NADPH + H(+)</text>
        <dbReference type="Rhea" id="RHEA:16233"/>
        <dbReference type="ChEBI" id="CHEBI:11561"/>
        <dbReference type="ChEBI" id="CHEBI:15378"/>
        <dbReference type="ChEBI" id="CHEBI:15980"/>
        <dbReference type="ChEBI" id="CHEBI:57783"/>
        <dbReference type="ChEBI" id="CHEBI:58349"/>
        <dbReference type="EC" id="1.1.1.169"/>
    </reaction>
</comment>
<evidence type="ECO:0000256" key="8">
    <source>
        <dbReference type="ARBA" id="ARBA00023002"/>
    </source>
</evidence>
<evidence type="ECO:0000256" key="10">
    <source>
        <dbReference type="ARBA" id="ARBA00048793"/>
    </source>
</evidence>
<dbReference type="Gene3D" id="3.40.50.720">
    <property type="entry name" value="NAD(P)-binding Rossmann-like Domain"/>
    <property type="match status" value="1"/>
</dbReference>
<evidence type="ECO:0000313" key="15">
    <source>
        <dbReference type="Proteomes" id="UP000216052"/>
    </source>
</evidence>
<dbReference type="InterPro" id="IPR013752">
    <property type="entry name" value="KPA_reductase"/>
</dbReference>
<evidence type="ECO:0000256" key="4">
    <source>
        <dbReference type="ARBA" id="ARBA00013014"/>
    </source>
</evidence>
<evidence type="ECO:0000256" key="11">
    <source>
        <dbReference type="RuleBase" id="RU362068"/>
    </source>
</evidence>
<protein>
    <recommendedName>
        <fullName evidence="5 11">2-dehydropantoate 2-reductase</fullName>
        <ecNumber evidence="4 11">1.1.1.169</ecNumber>
    </recommendedName>
    <alternativeName>
        <fullName evidence="9 11">Ketopantoate reductase</fullName>
    </alternativeName>
</protein>
<dbReference type="GO" id="GO:0008677">
    <property type="term" value="F:2-dehydropantoate 2-reductase activity"/>
    <property type="evidence" value="ECO:0007669"/>
    <property type="project" value="UniProtKB-EC"/>
</dbReference>
<comment type="function">
    <text evidence="1 11">Catalyzes the NADPH-dependent reduction of ketopantoate into pantoic acid.</text>
</comment>
<dbReference type="NCBIfam" id="TIGR00745">
    <property type="entry name" value="apbA_panE"/>
    <property type="match status" value="1"/>
</dbReference>
<evidence type="ECO:0000256" key="7">
    <source>
        <dbReference type="ARBA" id="ARBA00022857"/>
    </source>
</evidence>
<keyword evidence="15" id="KW-1185">Reference proteome</keyword>
<feature type="domain" description="Ketopantoate reductase N-terminal" evidence="12">
    <location>
        <begin position="3"/>
        <end position="150"/>
    </location>
</feature>
<evidence type="ECO:0000256" key="1">
    <source>
        <dbReference type="ARBA" id="ARBA00002919"/>
    </source>
</evidence>
<evidence type="ECO:0000313" key="14">
    <source>
        <dbReference type="EMBL" id="XFO70694.1"/>
    </source>
</evidence>
<dbReference type="Proteomes" id="UP000216052">
    <property type="component" value="Chromosome"/>
</dbReference>
<dbReference type="Gene3D" id="1.10.1040.10">
    <property type="entry name" value="N-(1-d-carboxylethyl)-l-norvaline Dehydrogenase, domain 2"/>
    <property type="match status" value="1"/>
</dbReference>
<dbReference type="SUPFAM" id="SSF48179">
    <property type="entry name" value="6-phosphogluconate dehydrogenase C-terminal domain-like"/>
    <property type="match status" value="1"/>
</dbReference>
<dbReference type="SUPFAM" id="SSF51735">
    <property type="entry name" value="NAD(P)-binding Rossmann-fold domains"/>
    <property type="match status" value="1"/>
</dbReference>
<evidence type="ECO:0000256" key="2">
    <source>
        <dbReference type="ARBA" id="ARBA00004994"/>
    </source>
</evidence>
<comment type="pathway">
    <text evidence="2 11">Cofactor biosynthesis; (R)-pantothenate biosynthesis; (R)-pantoate from 3-methyl-2-oxobutanoate: step 2/2.</text>
</comment>
<dbReference type="InterPro" id="IPR013328">
    <property type="entry name" value="6PGD_dom2"/>
</dbReference>
<evidence type="ECO:0000256" key="6">
    <source>
        <dbReference type="ARBA" id="ARBA00022655"/>
    </source>
</evidence>
<dbReference type="InterPro" id="IPR003710">
    <property type="entry name" value="ApbA"/>
</dbReference>
<name>A0ABZ3IXY1_SPOA4</name>
<dbReference type="InterPro" id="IPR008927">
    <property type="entry name" value="6-PGluconate_DH-like_C_sf"/>
</dbReference>